<comment type="subcellular location">
    <subcellularLocation>
        <location evidence="8">Cell membrane</location>
        <topology evidence="8">Multi-pass membrane protein</topology>
    </subcellularLocation>
</comment>
<keyword evidence="7 8" id="KW-0464">Manganese</keyword>
<keyword evidence="5 8" id="KW-0406">Ion transport</keyword>
<comment type="similarity">
    <text evidence="8">Belongs to the MntP (TC 9.B.29) family.</text>
</comment>
<gene>
    <name evidence="8" type="primary">mntP</name>
    <name evidence="9" type="ORF">GPUN_0832</name>
</gene>
<dbReference type="PANTHER" id="PTHR35529">
    <property type="entry name" value="MANGANESE EFFLUX PUMP MNTP-RELATED"/>
    <property type="match status" value="1"/>
</dbReference>
<name>H5T9J0_9ALTE</name>
<reference evidence="9 10" key="1">
    <citation type="journal article" date="2012" name="J. Bacteriol.">
        <title>Genome sequence of proteorhodopsin-containing sea ice bacterium Glaciecola punicea ACAM 611T.</title>
        <authorList>
            <person name="Qin Q.-L."/>
            <person name="Xie B.-B."/>
            <person name="Shu Y.-L."/>
            <person name="Rong J.-C."/>
            <person name="Zhao D.-L."/>
            <person name="Zhang X.-Y."/>
            <person name="Chen X.-L."/>
            <person name="Zhou B.-C."/>
            <person name="Zhanga Y.-Z."/>
        </authorList>
    </citation>
    <scope>NUCLEOTIDE SEQUENCE [LARGE SCALE GENOMIC DNA]</scope>
    <source>
        <strain evidence="9 10">ACAM 611</strain>
    </source>
</reference>
<evidence type="ECO:0000256" key="4">
    <source>
        <dbReference type="ARBA" id="ARBA00022989"/>
    </source>
</evidence>
<dbReference type="HAMAP" id="MF_01521">
    <property type="entry name" value="MntP_pump"/>
    <property type="match status" value="1"/>
</dbReference>
<evidence type="ECO:0000256" key="6">
    <source>
        <dbReference type="ARBA" id="ARBA00023136"/>
    </source>
</evidence>
<dbReference type="InterPro" id="IPR003810">
    <property type="entry name" value="Mntp/YtaF"/>
</dbReference>
<keyword evidence="4 8" id="KW-1133">Transmembrane helix</keyword>
<dbReference type="Proteomes" id="UP000053586">
    <property type="component" value="Unassembled WGS sequence"/>
</dbReference>
<feature type="transmembrane region" description="Helical" evidence="8">
    <location>
        <begin position="130"/>
        <end position="151"/>
    </location>
</feature>
<organism evidence="9 10">
    <name type="scientific">Glaciecola punicea ACAM 611</name>
    <dbReference type="NCBI Taxonomy" id="1121923"/>
    <lineage>
        <taxon>Bacteria</taxon>
        <taxon>Pseudomonadati</taxon>
        <taxon>Pseudomonadota</taxon>
        <taxon>Gammaproteobacteria</taxon>
        <taxon>Alteromonadales</taxon>
        <taxon>Alteromonadaceae</taxon>
        <taxon>Glaciecola</taxon>
    </lineage>
</organism>
<evidence type="ECO:0000256" key="5">
    <source>
        <dbReference type="ARBA" id="ARBA00023065"/>
    </source>
</evidence>
<evidence type="ECO:0000313" key="9">
    <source>
        <dbReference type="EMBL" id="GAB54967.1"/>
    </source>
</evidence>
<evidence type="ECO:0000256" key="8">
    <source>
        <dbReference type="HAMAP-Rule" id="MF_01521"/>
    </source>
</evidence>
<keyword evidence="1 8" id="KW-0813">Transport</keyword>
<evidence type="ECO:0000256" key="3">
    <source>
        <dbReference type="ARBA" id="ARBA00022692"/>
    </source>
</evidence>
<feature type="transmembrane region" description="Helical" evidence="8">
    <location>
        <begin position="6"/>
        <end position="24"/>
    </location>
</feature>
<evidence type="ECO:0000256" key="7">
    <source>
        <dbReference type="ARBA" id="ARBA00023211"/>
    </source>
</evidence>
<keyword evidence="10" id="KW-1185">Reference proteome</keyword>
<dbReference type="GO" id="GO:0005886">
    <property type="term" value="C:plasma membrane"/>
    <property type="evidence" value="ECO:0007669"/>
    <property type="project" value="UniProtKB-SubCell"/>
</dbReference>
<feature type="transmembrane region" description="Helical" evidence="8">
    <location>
        <begin position="36"/>
        <end position="63"/>
    </location>
</feature>
<accession>H5T9J0</accession>
<dbReference type="InterPro" id="IPR022929">
    <property type="entry name" value="Put_MntP"/>
</dbReference>
<dbReference type="EMBL" id="BAET01000007">
    <property type="protein sequence ID" value="GAB54967.1"/>
    <property type="molecule type" value="Genomic_DNA"/>
</dbReference>
<keyword evidence="3 8" id="KW-0812">Transmembrane</keyword>
<evidence type="ECO:0000256" key="2">
    <source>
        <dbReference type="ARBA" id="ARBA00022475"/>
    </source>
</evidence>
<comment type="caution">
    <text evidence="9">The sequence shown here is derived from an EMBL/GenBank/DDBJ whole genome shotgun (WGS) entry which is preliminary data.</text>
</comment>
<dbReference type="eggNOG" id="COG1971">
    <property type="taxonomic scope" value="Bacteria"/>
</dbReference>
<evidence type="ECO:0000313" key="10">
    <source>
        <dbReference type="Proteomes" id="UP000053586"/>
    </source>
</evidence>
<dbReference type="PANTHER" id="PTHR35529:SF1">
    <property type="entry name" value="MANGANESE EFFLUX PUMP MNTP-RELATED"/>
    <property type="match status" value="1"/>
</dbReference>
<dbReference type="AlphaFoldDB" id="H5T9J0"/>
<dbReference type="GO" id="GO:0005384">
    <property type="term" value="F:manganese ion transmembrane transporter activity"/>
    <property type="evidence" value="ECO:0007669"/>
    <property type="project" value="UniProtKB-UniRule"/>
</dbReference>
<feature type="transmembrane region" description="Helical" evidence="8">
    <location>
        <begin position="69"/>
        <end position="90"/>
    </location>
</feature>
<dbReference type="OrthoDB" id="9811590at2"/>
<feature type="transmembrane region" description="Helical" evidence="8">
    <location>
        <begin position="102"/>
        <end position="124"/>
    </location>
</feature>
<proteinExistence type="inferred from homology"/>
<protein>
    <recommendedName>
        <fullName evidence="8">Putative manganese efflux pump MntP</fullName>
    </recommendedName>
</protein>
<evidence type="ECO:0000256" key="1">
    <source>
        <dbReference type="ARBA" id="ARBA00022448"/>
    </source>
</evidence>
<reference evidence="9 10" key="2">
    <citation type="journal article" date="2017" name="Antonie Van Leeuwenhoek">
        <title>Rhizobium rhizosphaerae sp. nov., a novel species isolated from rice rhizosphere.</title>
        <authorList>
            <person name="Zhao J.J."/>
            <person name="Zhang J."/>
            <person name="Zhang R.J."/>
            <person name="Zhang C.W."/>
            <person name="Yin H.Q."/>
            <person name="Zhang X.X."/>
        </authorList>
    </citation>
    <scope>NUCLEOTIDE SEQUENCE [LARGE SCALE GENOMIC DNA]</scope>
    <source>
        <strain evidence="9 10">ACAM 611</strain>
    </source>
</reference>
<dbReference type="RefSeq" id="WP_006003590.1">
    <property type="nucleotide sequence ID" value="NZ_BAET01000007.1"/>
</dbReference>
<dbReference type="Pfam" id="PF02659">
    <property type="entry name" value="Mntp"/>
    <property type="match status" value="1"/>
</dbReference>
<comment type="function">
    <text evidence="8">Probably functions as a manganese efflux pump.</text>
</comment>
<keyword evidence="2 8" id="KW-1003">Cell membrane</keyword>
<sequence>MIDVITLAVALSMDAFAVSLTIGVRDITRVRKLAWLAALYFGAFQGIMPLFTYFGGIAILAWLGSFAQWIAFILLVIIGLKMIYEAIFFADKNSSTSRTYSHYALLLLAVATSIDALAAGFTLTVMSANGVYACLLLGITAFIFSYVGVHLGQRTSNWLGNKAELFGGIVLVLLGCKVLLL</sequence>
<keyword evidence="6 8" id="KW-0472">Membrane</keyword>